<keyword evidence="4" id="KW-1185">Reference proteome</keyword>
<reference evidence="3 4" key="1">
    <citation type="submission" date="2021-08" db="EMBL/GenBank/DDBJ databases">
        <title>Draft Genome Sequence of Phanerochaete sordida strain YK-624.</title>
        <authorList>
            <person name="Mori T."/>
            <person name="Dohra H."/>
            <person name="Suzuki T."/>
            <person name="Kawagishi H."/>
            <person name="Hirai H."/>
        </authorList>
    </citation>
    <scope>NUCLEOTIDE SEQUENCE [LARGE SCALE GENOMIC DNA]</scope>
    <source>
        <strain evidence="3 4">YK-624</strain>
    </source>
</reference>
<dbReference type="InterPro" id="IPR000073">
    <property type="entry name" value="AB_hydrolase_1"/>
</dbReference>
<dbReference type="SUPFAM" id="SSF53474">
    <property type="entry name" value="alpha/beta-Hydrolases"/>
    <property type="match status" value="1"/>
</dbReference>
<dbReference type="Pfam" id="PF12697">
    <property type="entry name" value="Abhydrolase_6"/>
    <property type="match status" value="1"/>
</dbReference>
<dbReference type="EMBL" id="BPQB01000009">
    <property type="protein sequence ID" value="GJE88552.1"/>
    <property type="molecule type" value="Genomic_DNA"/>
</dbReference>
<dbReference type="GO" id="GO:0006660">
    <property type="term" value="P:phosphatidylserine catabolic process"/>
    <property type="evidence" value="ECO:0007669"/>
    <property type="project" value="TreeGrafter"/>
</dbReference>
<evidence type="ECO:0000313" key="4">
    <source>
        <dbReference type="Proteomes" id="UP000703269"/>
    </source>
</evidence>
<dbReference type="GO" id="GO:0005789">
    <property type="term" value="C:endoplasmic reticulum membrane"/>
    <property type="evidence" value="ECO:0007669"/>
    <property type="project" value="TreeGrafter"/>
</dbReference>
<keyword evidence="1" id="KW-0472">Membrane</keyword>
<dbReference type="InterPro" id="IPR029058">
    <property type="entry name" value="AB_hydrolase_fold"/>
</dbReference>
<proteinExistence type="predicted"/>
<keyword evidence="1" id="KW-0812">Transmembrane</keyword>
<dbReference type="Gene3D" id="3.40.50.1820">
    <property type="entry name" value="alpha/beta hydrolase"/>
    <property type="match status" value="1"/>
</dbReference>
<keyword evidence="3" id="KW-0378">Hydrolase</keyword>
<name>A0A9P3G3Q6_9APHY</name>
<dbReference type="AlphaFoldDB" id="A0A9P3G3Q6"/>
<feature type="domain" description="AB hydrolase-1" evidence="2">
    <location>
        <begin position="124"/>
        <end position="285"/>
    </location>
</feature>
<sequence>MPDQTLATRARGLLGRISKLALYLGLFYLALLSLLTIPAVQRHAAFQHGVRLPLFANFDAPEKYGLAPGKALNVHFSTPDNCTLGAWFVLADPYYWNLKVSSSERSSPPTENLAIEAIQAHPTILYLHGAGGSRAIPWFVGAYLGFASRLHTNVFAIDYRGFADSTGTPDSDGLALDAYTAWQWLVQRGAKPEDIVLVGHSLGTGVAGRLMTRLAAEGVAPRGVALLAPFSSFSKLIETYALFRTPILWPVQRLPWGLRLLKRLIRHEFDTLKAVEGFHAPTLIAHAQDDPLITTLHSKTLIDAMLEPLLSADEQHPTSTPTPEELLAHRQLQEERGGKCGEIVQTTVVPNFGVIEEFKGLRAPVVYVETFWGSHSYIGIQEGIQDEMARLFHLGRYRK</sequence>
<protein>
    <submittedName>
        <fullName evidence="3">Alpha/beta hydrolase</fullName>
    </submittedName>
</protein>
<feature type="transmembrane region" description="Helical" evidence="1">
    <location>
        <begin position="20"/>
        <end position="40"/>
    </location>
</feature>
<evidence type="ECO:0000313" key="3">
    <source>
        <dbReference type="EMBL" id="GJE88552.1"/>
    </source>
</evidence>
<evidence type="ECO:0000259" key="2">
    <source>
        <dbReference type="Pfam" id="PF12697"/>
    </source>
</evidence>
<dbReference type="GO" id="GO:0047372">
    <property type="term" value="F:monoacylglycerol lipase activity"/>
    <property type="evidence" value="ECO:0007669"/>
    <property type="project" value="TreeGrafter"/>
</dbReference>
<evidence type="ECO:0000256" key="1">
    <source>
        <dbReference type="SAM" id="Phobius"/>
    </source>
</evidence>
<dbReference type="OrthoDB" id="446723at2759"/>
<dbReference type="PANTHER" id="PTHR12277">
    <property type="entry name" value="ALPHA/BETA HYDROLASE DOMAIN-CONTAINING PROTEIN"/>
    <property type="match status" value="1"/>
</dbReference>
<dbReference type="PANTHER" id="PTHR12277:SF194">
    <property type="entry name" value="FI04476P"/>
    <property type="match status" value="1"/>
</dbReference>
<gene>
    <name evidence="3" type="ORF">PsYK624_046350</name>
</gene>
<organism evidence="3 4">
    <name type="scientific">Phanerochaete sordida</name>
    <dbReference type="NCBI Taxonomy" id="48140"/>
    <lineage>
        <taxon>Eukaryota</taxon>
        <taxon>Fungi</taxon>
        <taxon>Dikarya</taxon>
        <taxon>Basidiomycota</taxon>
        <taxon>Agaricomycotina</taxon>
        <taxon>Agaricomycetes</taxon>
        <taxon>Polyporales</taxon>
        <taxon>Phanerochaetaceae</taxon>
        <taxon>Phanerochaete</taxon>
    </lineage>
</organism>
<accession>A0A9P3G3Q6</accession>
<dbReference type="GO" id="GO:0004622">
    <property type="term" value="F:phosphatidylcholine lysophospholipase activity"/>
    <property type="evidence" value="ECO:0007669"/>
    <property type="project" value="TreeGrafter"/>
</dbReference>
<keyword evidence="1" id="KW-1133">Transmembrane helix</keyword>
<dbReference type="Proteomes" id="UP000703269">
    <property type="component" value="Unassembled WGS sequence"/>
</dbReference>
<dbReference type="GO" id="GO:0052651">
    <property type="term" value="P:monoacylglycerol catabolic process"/>
    <property type="evidence" value="ECO:0007669"/>
    <property type="project" value="TreeGrafter"/>
</dbReference>
<comment type="caution">
    <text evidence="3">The sequence shown here is derived from an EMBL/GenBank/DDBJ whole genome shotgun (WGS) entry which is preliminary data.</text>
</comment>